<gene>
    <name evidence="10" type="ORF">BS47DRAFT_509147</name>
</gene>
<evidence type="ECO:0000313" key="10">
    <source>
        <dbReference type="EMBL" id="KAF9517571.1"/>
    </source>
</evidence>
<evidence type="ECO:0000256" key="4">
    <source>
        <dbReference type="ARBA" id="ARBA00023015"/>
    </source>
</evidence>
<dbReference type="GO" id="GO:0006351">
    <property type="term" value="P:DNA-templated transcription"/>
    <property type="evidence" value="ECO:0007669"/>
    <property type="project" value="InterPro"/>
</dbReference>
<name>A0A9P6B4M0_9AGAM</name>
<evidence type="ECO:0000256" key="2">
    <source>
        <dbReference type="ARBA" id="ARBA00022723"/>
    </source>
</evidence>
<dbReference type="CDD" id="cd00067">
    <property type="entry name" value="GAL4"/>
    <property type="match status" value="1"/>
</dbReference>
<dbReference type="SUPFAM" id="SSF57701">
    <property type="entry name" value="Zn2/Cys6 DNA-binding domain"/>
    <property type="match status" value="1"/>
</dbReference>
<feature type="compositionally biased region" description="Gly residues" evidence="8">
    <location>
        <begin position="11"/>
        <end position="26"/>
    </location>
</feature>
<dbReference type="SMART" id="SM00906">
    <property type="entry name" value="Fungal_trans"/>
    <property type="match status" value="1"/>
</dbReference>
<keyword evidence="3" id="KW-0862">Zinc</keyword>
<feature type="region of interest" description="Disordered" evidence="8">
    <location>
        <begin position="1"/>
        <end position="26"/>
    </location>
</feature>
<sequence length="759" mass="82654">MARSDTTTRSGKGGSSGGGGGPTGGGKKVTTACDNCRLKRQKCDGAHLVCGACAENQLACTYSRQTRRRGPPLGYLRHVEVRLHIADAFLGFVIACEPALLFTLQKYADTMAASNVVSSSKAGPEADSTIHKWDTWNAKWRESPVSRLLDSISAKFATPVSRPEVESPLRTGPSSAGTHPGLLLPSTSLISSNPTLSTRHRIDQEGHKGEMPYKPLHLSIQDDYSVSPDTLVSSGPLLPWSQEPAMTHLTDDAQSARLALNPLQLSSSNGLNIPVVPRNDMISFDLASLLDQSTWLPTSKESKGNQTLGSGRHKMSNTGDPDASGLDTVRYQGAATGMHHRASDASFWRLQASYTLDVAQPKDIDIHTTSAPQLSSSTPALATSIELPPIQVQHHLAEVYLQNVHPLFPLLSRTSILNRSSKSHNLILALCAYCACISPNLGMEDSAAFVSGVDDPTRITADMWYEQARSNVMNQSLRRPSDLETIQTVLFLVLRDQGRGLESQAWLLMGIVVRMSEDLGLHLNSSTWVGVPDHVKDTRRRVWGVVCIVDLLISLPLGRPPSILDPQWASEIPISPPPPPDVGLPGSLETYSTPTPHYFAYTASLCLIISRINFQLYLCGNTTEAEKLEKLDSLKAELDAWHARLPAALRISIDYPAPLPVLDVNLLYHAALILLYRPFRSNANIPAIRISLDAASAFNRPELTSRGFTLCETLNCRLRHTCQPRCWPPSPTSSAVLKHLRTLVPPGPLLSGATAPWRE</sequence>
<keyword evidence="6" id="KW-0804">Transcription</keyword>
<dbReference type="PROSITE" id="PS50048">
    <property type="entry name" value="ZN2_CY6_FUNGAL_2"/>
    <property type="match status" value="1"/>
</dbReference>
<dbReference type="Proteomes" id="UP000886523">
    <property type="component" value="Unassembled WGS sequence"/>
</dbReference>
<dbReference type="GO" id="GO:0000981">
    <property type="term" value="F:DNA-binding transcription factor activity, RNA polymerase II-specific"/>
    <property type="evidence" value="ECO:0007669"/>
    <property type="project" value="InterPro"/>
</dbReference>
<keyword evidence="5" id="KW-0238">DNA-binding</keyword>
<reference evidence="10" key="1">
    <citation type="journal article" date="2020" name="Nat. Commun.">
        <title>Large-scale genome sequencing of mycorrhizal fungi provides insights into the early evolution of symbiotic traits.</title>
        <authorList>
            <person name="Miyauchi S."/>
            <person name="Kiss E."/>
            <person name="Kuo A."/>
            <person name="Drula E."/>
            <person name="Kohler A."/>
            <person name="Sanchez-Garcia M."/>
            <person name="Morin E."/>
            <person name="Andreopoulos B."/>
            <person name="Barry K.W."/>
            <person name="Bonito G."/>
            <person name="Buee M."/>
            <person name="Carver A."/>
            <person name="Chen C."/>
            <person name="Cichocki N."/>
            <person name="Clum A."/>
            <person name="Culley D."/>
            <person name="Crous P.W."/>
            <person name="Fauchery L."/>
            <person name="Girlanda M."/>
            <person name="Hayes R.D."/>
            <person name="Keri Z."/>
            <person name="LaButti K."/>
            <person name="Lipzen A."/>
            <person name="Lombard V."/>
            <person name="Magnuson J."/>
            <person name="Maillard F."/>
            <person name="Murat C."/>
            <person name="Nolan M."/>
            <person name="Ohm R.A."/>
            <person name="Pangilinan J."/>
            <person name="Pereira M.F."/>
            <person name="Perotto S."/>
            <person name="Peter M."/>
            <person name="Pfister S."/>
            <person name="Riley R."/>
            <person name="Sitrit Y."/>
            <person name="Stielow J.B."/>
            <person name="Szollosi G."/>
            <person name="Zifcakova L."/>
            <person name="Stursova M."/>
            <person name="Spatafora J.W."/>
            <person name="Tedersoo L."/>
            <person name="Vaario L.M."/>
            <person name="Yamada A."/>
            <person name="Yan M."/>
            <person name="Wang P."/>
            <person name="Xu J."/>
            <person name="Bruns T."/>
            <person name="Baldrian P."/>
            <person name="Vilgalys R."/>
            <person name="Dunand C."/>
            <person name="Henrissat B."/>
            <person name="Grigoriev I.V."/>
            <person name="Hibbett D."/>
            <person name="Nagy L.G."/>
            <person name="Martin F.M."/>
        </authorList>
    </citation>
    <scope>NUCLEOTIDE SEQUENCE</scope>
    <source>
        <strain evidence="10">UP504</strain>
    </source>
</reference>
<evidence type="ECO:0000256" key="6">
    <source>
        <dbReference type="ARBA" id="ARBA00023163"/>
    </source>
</evidence>
<keyword evidence="11" id="KW-1185">Reference proteome</keyword>
<dbReference type="InterPro" id="IPR007219">
    <property type="entry name" value="XnlR_reg_dom"/>
</dbReference>
<keyword evidence="4" id="KW-0805">Transcription regulation</keyword>
<dbReference type="PANTHER" id="PTHR31313:SF78">
    <property type="entry name" value="TRANSCRIPTION FACTOR DOMAIN-CONTAINING PROTEIN"/>
    <property type="match status" value="1"/>
</dbReference>
<comment type="caution">
    <text evidence="10">The sequence shown here is derived from an EMBL/GenBank/DDBJ whole genome shotgun (WGS) entry which is preliminary data.</text>
</comment>
<evidence type="ECO:0000313" key="11">
    <source>
        <dbReference type="Proteomes" id="UP000886523"/>
    </source>
</evidence>
<feature type="domain" description="Zn(2)-C6 fungal-type" evidence="9">
    <location>
        <begin position="32"/>
        <end position="62"/>
    </location>
</feature>
<organism evidence="10 11">
    <name type="scientific">Hydnum rufescens UP504</name>
    <dbReference type="NCBI Taxonomy" id="1448309"/>
    <lineage>
        <taxon>Eukaryota</taxon>
        <taxon>Fungi</taxon>
        <taxon>Dikarya</taxon>
        <taxon>Basidiomycota</taxon>
        <taxon>Agaricomycotina</taxon>
        <taxon>Agaricomycetes</taxon>
        <taxon>Cantharellales</taxon>
        <taxon>Hydnaceae</taxon>
        <taxon>Hydnum</taxon>
    </lineage>
</organism>
<evidence type="ECO:0000256" key="1">
    <source>
        <dbReference type="ARBA" id="ARBA00004123"/>
    </source>
</evidence>
<dbReference type="AlphaFoldDB" id="A0A9P6B4M0"/>
<dbReference type="InterPro" id="IPR051615">
    <property type="entry name" value="Transcr_Regulatory_Elem"/>
</dbReference>
<dbReference type="Gene3D" id="4.10.240.10">
    <property type="entry name" value="Zn(2)-C6 fungal-type DNA-binding domain"/>
    <property type="match status" value="1"/>
</dbReference>
<dbReference type="CDD" id="cd12148">
    <property type="entry name" value="fungal_TF_MHR"/>
    <property type="match status" value="1"/>
</dbReference>
<dbReference type="EMBL" id="MU128931">
    <property type="protein sequence ID" value="KAF9517571.1"/>
    <property type="molecule type" value="Genomic_DNA"/>
</dbReference>
<proteinExistence type="predicted"/>
<evidence type="ECO:0000256" key="3">
    <source>
        <dbReference type="ARBA" id="ARBA00022833"/>
    </source>
</evidence>
<dbReference type="PROSITE" id="PS00463">
    <property type="entry name" value="ZN2_CY6_FUNGAL_1"/>
    <property type="match status" value="1"/>
</dbReference>
<dbReference type="InterPro" id="IPR001138">
    <property type="entry name" value="Zn2Cys6_DnaBD"/>
</dbReference>
<feature type="region of interest" description="Disordered" evidence="8">
    <location>
        <begin position="161"/>
        <end position="184"/>
    </location>
</feature>
<dbReference type="PANTHER" id="PTHR31313">
    <property type="entry name" value="TY1 ENHANCER ACTIVATOR"/>
    <property type="match status" value="1"/>
</dbReference>
<keyword evidence="7" id="KW-0539">Nucleus</keyword>
<dbReference type="GO" id="GO:0003677">
    <property type="term" value="F:DNA binding"/>
    <property type="evidence" value="ECO:0007669"/>
    <property type="project" value="UniProtKB-KW"/>
</dbReference>
<evidence type="ECO:0000256" key="7">
    <source>
        <dbReference type="ARBA" id="ARBA00023242"/>
    </source>
</evidence>
<evidence type="ECO:0000259" key="9">
    <source>
        <dbReference type="PROSITE" id="PS50048"/>
    </source>
</evidence>
<feature type="compositionally biased region" description="Polar residues" evidence="8">
    <location>
        <begin position="297"/>
        <end position="309"/>
    </location>
</feature>
<dbReference type="Pfam" id="PF04082">
    <property type="entry name" value="Fungal_trans"/>
    <property type="match status" value="1"/>
</dbReference>
<protein>
    <recommendedName>
        <fullName evidence="9">Zn(2)-C6 fungal-type domain-containing protein</fullName>
    </recommendedName>
</protein>
<dbReference type="Pfam" id="PF00172">
    <property type="entry name" value="Zn_clus"/>
    <property type="match status" value="1"/>
</dbReference>
<evidence type="ECO:0000256" key="5">
    <source>
        <dbReference type="ARBA" id="ARBA00023125"/>
    </source>
</evidence>
<feature type="region of interest" description="Disordered" evidence="8">
    <location>
        <begin position="297"/>
        <end position="325"/>
    </location>
</feature>
<dbReference type="SMART" id="SM00066">
    <property type="entry name" value="GAL4"/>
    <property type="match status" value="1"/>
</dbReference>
<dbReference type="OrthoDB" id="2123952at2759"/>
<keyword evidence="2" id="KW-0479">Metal-binding</keyword>
<accession>A0A9P6B4M0</accession>
<dbReference type="GO" id="GO:0005634">
    <property type="term" value="C:nucleus"/>
    <property type="evidence" value="ECO:0007669"/>
    <property type="project" value="UniProtKB-SubCell"/>
</dbReference>
<dbReference type="InterPro" id="IPR036864">
    <property type="entry name" value="Zn2-C6_fun-type_DNA-bd_sf"/>
</dbReference>
<comment type="subcellular location">
    <subcellularLocation>
        <location evidence="1">Nucleus</location>
    </subcellularLocation>
</comment>
<evidence type="ECO:0000256" key="8">
    <source>
        <dbReference type="SAM" id="MobiDB-lite"/>
    </source>
</evidence>
<dbReference type="GO" id="GO:0008270">
    <property type="term" value="F:zinc ion binding"/>
    <property type="evidence" value="ECO:0007669"/>
    <property type="project" value="InterPro"/>
</dbReference>